<evidence type="ECO:0000256" key="2">
    <source>
        <dbReference type="SAM" id="MobiDB-lite"/>
    </source>
</evidence>
<evidence type="ECO:0000313" key="3">
    <source>
        <dbReference type="EMBL" id="VAW73383.1"/>
    </source>
</evidence>
<dbReference type="EMBL" id="UOFL01000043">
    <property type="protein sequence ID" value="VAW73383.1"/>
    <property type="molecule type" value="Genomic_DNA"/>
</dbReference>
<dbReference type="CDD" id="cd00473">
    <property type="entry name" value="bS6"/>
    <property type="match status" value="1"/>
</dbReference>
<keyword evidence="3" id="KW-0689">Ribosomal protein</keyword>
<dbReference type="Pfam" id="PF01250">
    <property type="entry name" value="Ribosomal_S6"/>
    <property type="match status" value="1"/>
</dbReference>
<proteinExistence type="inferred from homology"/>
<gene>
    <name evidence="3" type="ORF">MNBD_GAMMA12-3343</name>
</gene>
<dbReference type="InterPro" id="IPR035980">
    <property type="entry name" value="Ribosomal_bS6_sf"/>
</dbReference>
<dbReference type="InterPro" id="IPR014717">
    <property type="entry name" value="Transl_elong_EF1B/ribsomal_bS6"/>
</dbReference>
<dbReference type="HAMAP" id="MF_00360">
    <property type="entry name" value="Ribosomal_bS6"/>
    <property type="match status" value="1"/>
</dbReference>
<dbReference type="PANTHER" id="PTHR21011:SF1">
    <property type="entry name" value="SMALL RIBOSOMAL SUBUNIT PROTEIN BS6M"/>
    <property type="match status" value="1"/>
</dbReference>
<organism evidence="3">
    <name type="scientific">hydrothermal vent metagenome</name>
    <dbReference type="NCBI Taxonomy" id="652676"/>
    <lineage>
        <taxon>unclassified sequences</taxon>
        <taxon>metagenomes</taxon>
        <taxon>ecological metagenomes</taxon>
    </lineage>
</organism>
<comment type="similarity">
    <text evidence="1">Belongs to the bacterial ribosomal protein bS6 family.</text>
</comment>
<dbReference type="PANTHER" id="PTHR21011">
    <property type="entry name" value="MITOCHONDRIAL 28S RIBOSOMAL PROTEIN S6"/>
    <property type="match status" value="1"/>
</dbReference>
<dbReference type="GO" id="GO:0022627">
    <property type="term" value="C:cytosolic small ribosomal subunit"/>
    <property type="evidence" value="ECO:0007669"/>
    <property type="project" value="TreeGrafter"/>
</dbReference>
<dbReference type="InterPro" id="IPR020814">
    <property type="entry name" value="Ribosomal_S6_plastid/chlpt"/>
</dbReference>
<dbReference type="AlphaFoldDB" id="A0A3B0YAQ2"/>
<protein>
    <submittedName>
        <fullName evidence="3">SSU ribosomal protein S6p</fullName>
    </submittedName>
</protein>
<dbReference type="GO" id="GO:0003735">
    <property type="term" value="F:structural constituent of ribosome"/>
    <property type="evidence" value="ECO:0007669"/>
    <property type="project" value="InterPro"/>
</dbReference>
<dbReference type="SUPFAM" id="SSF54995">
    <property type="entry name" value="Ribosomal protein S6"/>
    <property type="match status" value="1"/>
</dbReference>
<accession>A0A3B0YAQ2</accession>
<dbReference type="GO" id="GO:0006412">
    <property type="term" value="P:translation"/>
    <property type="evidence" value="ECO:0007669"/>
    <property type="project" value="InterPro"/>
</dbReference>
<sequence>MRHYEIVFLVHPDQSDQVQAMVDKYRSGIEASGGIIHRLEDWGRRQLAYPIQKLHKAHYVLMNIECGPEALKEIESAFRFNDAVLRNMVLAMKTAVTEPSLMARSDKEPTRTESSSSTDKSEAKAKTEAAPPAPAAAPSEDAKPAE</sequence>
<keyword evidence="3" id="KW-0687">Ribonucleoprotein</keyword>
<dbReference type="NCBIfam" id="TIGR00166">
    <property type="entry name" value="S6"/>
    <property type="match status" value="1"/>
</dbReference>
<dbReference type="GO" id="GO:0070181">
    <property type="term" value="F:small ribosomal subunit rRNA binding"/>
    <property type="evidence" value="ECO:0007669"/>
    <property type="project" value="TreeGrafter"/>
</dbReference>
<dbReference type="InterPro" id="IPR000529">
    <property type="entry name" value="Ribosomal_bS6"/>
</dbReference>
<feature type="region of interest" description="Disordered" evidence="2">
    <location>
        <begin position="97"/>
        <end position="146"/>
    </location>
</feature>
<evidence type="ECO:0000256" key="1">
    <source>
        <dbReference type="ARBA" id="ARBA00009512"/>
    </source>
</evidence>
<reference evidence="3" key="1">
    <citation type="submission" date="2018-06" db="EMBL/GenBank/DDBJ databases">
        <authorList>
            <person name="Zhirakovskaya E."/>
        </authorList>
    </citation>
    <scope>NUCLEOTIDE SEQUENCE</scope>
</reference>
<name>A0A3B0YAQ2_9ZZZZ</name>
<dbReference type="Gene3D" id="3.30.70.60">
    <property type="match status" value="1"/>
</dbReference>